<proteinExistence type="predicted"/>
<feature type="region of interest" description="Disordered" evidence="6">
    <location>
        <begin position="1"/>
        <end position="63"/>
    </location>
</feature>
<evidence type="ECO:0000256" key="5">
    <source>
        <dbReference type="ARBA" id="ARBA00023242"/>
    </source>
</evidence>
<keyword evidence="3" id="KW-0677">Repeat</keyword>
<evidence type="ECO:0000313" key="8">
    <source>
        <dbReference type="Proteomes" id="UP000694405"/>
    </source>
</evidence>
<dbReference type="Gene3D" id="1.25.40.10">
    <property type="entry name" value="Tetratricopeptide repeat domain"/>
    <property type="match status" value="1"/>
</dbReference>
<accession>A0A8V5GPI7</accession>
<evidence type="ECO:0000256" key="6">
    <source>
        <dbReference type="SAM" id="MobiDB-lite"/>
    </source>
</evidence>
<protein>
    <recommendedName>
        <fullName evidence="9">Pre-mRNA processing factor 39</fullName>
    </recommendedName>
</protein>
<reference evidence="7" key="3">
    <citation type="submission" date="2025-09" db="UniProtKB">
        <authorList>
            <consortium name="Ensembl"/>
        </authorList>
    </citation>
    <scope>IDENTIFICATION</scope>
</reference>
<sequence length="164" mass="18606">MAAEGPEAPASPGHGGSERCRCPPSSRPPQLQRSQRRPPPPSPRSPPRLRSPPPPVPAEEPPPSYPMDFERFWLAAQSNPHDFTAWTELLQFVEQENHLLAARKAFDAFFSHYPYCYGYWKKYADMERRFECARETEEVLGGGDRPHCPHYGGVWGSPGDLRCF</sequence>
<dbReference type="SUPFAM" id="SSF48452">
    <property type="entry name" value="TPR-like"/>
    <property type="match status" value="1"/>
</dbReference>
<keyword evidence="2" id="KW-0507">mRNA processing</keyword>
<dbReference type="PANTHER" id="PTHR17204:SF5">
    <property type="entry name" value="PRE-MRNA-PROCESSING FACTOR 39"/>
    <property type="match status" value="1"/>
</dbReference>
<feature type="compositionally biased region" description="Pro residues" evidence="6">
    <location>
        <begin position="37"/>
        <end position="63"/>
    </location>
</feature>
<feature type="compositionally biased region" description="Low complexity" evidence="6">
    <location>
        <begin position="22"/>
        <end position="33"/>
    </location>
</feature>
<dbReference type="GO" id="GO:0000243">
    <property type="term" value="C:commitment complex"/>
    <property type="evidence" value="ECO:0007669"/>
    <property type="project" value="TreeGrafter"/>
</dbReference>
<keyword evidence="5" id="KW-0539">Nucleus</keyword>
<evidence type="ECO:0000256" key="4">
    <source>
        <dbReference type="ARBA" id="ARBA00023187"/>
    </source>
</evidence>
<dbReference type="GO" id="GO:0000395">
    <property type="term" value="P:mRNA 5'-splice site recognition"/>
    <property type="evidence" value="ECO:0007669"/>
    <property type="project" value="TreeGrafter"/>
</dbReference>
<evidence type="ECO:0000256" key="2">
    <source>
        <dbReference type="ARBA" id="ARBA00022664"/>
    </source>
</evidence>
<reference evidence="7" key="1">
    <citation type="submission" date="2020-03" db="EMBL/GenBank/DDBJ databases">
        <title>Melopsittacus undulatus (budgerigar) genome, bMelUnd1, maternal haplotype with Z.</title>
        <authorList>
            <person name="Gedman G."/>
            <person name="Mountcastle J."/>
            <person name="Haase B."/>
            <person name="Formenti G."/>
            <person name="Wright T."/>
            <person name="Apodaca J."/>
            <person name="Pelan S."/>
            <person name="Chow W."/>
            <person name="Rhie A."/>
            <person name="Howe K."/>
            <person name="Fedrigo O."/>
            <person name="Jarvis E.D."/>
        </authorList>
    </citation>
    <scope>NUCLEOTIDE SEQUENCE [LARGE SCALE GENOMIC DNA]</scope>
</reference>
<dbReference type="GO" id="GO:0030627">
    <property type="term" value="F:pre-mRNA 5'-splice site binding"/>
    <property type="evidence" value="ECO:0007669"/>
    <property type="project" value="TreeGrafter"/>
</dbReference>
<keyword evidence="8" id="KW-1185">Reference proteome</keyword>
<dbReference type="AlphaFoldDB" id="A0A8V5GPI7"/>
<evidence type="ECO:0008006" key="9">
    <source>
        <dbReference type="Google" id="ProtNLM"/>
    </source>
</evidence>
<evidence type="ECO:0000256" key="1">
    <source>
        <dbReference type="ARBA" id="ARBA00004123"/>
    </source>
</evidence>
<dbReference type="Proteomes" id="UP000694405">
    <property type="component" value="Chromosome 22"/>
</dbReference>
<dbReference type="GO" id="GO:0071004">
    <property type="term" value="C:U2-type prespliceosome"/>
    <property type="evidence" value="ECO:0007669"/>
    <property type="project" value="TreeGrafter"/>
</dbReference>
<reference evidence="7" key="2">
    <citation type="submission" date="2025-08" db="UniProtKB">
        <authorList>
            <consortium name="Ensembl"/>
        </authorList>
    </citation>
    <scope>IDENTIFICATION</scope>
</reference>
<organism evidence="7 8">
    <name type="scientific">Melopsittacus undulatus</name>
    <name type="common">Budgerigar</name>
    <name type="synonym">Psittacus undulatus</name>
    <dbReference type="NCBI Taxonomy" id="13146"/>
    <lineage>
        <taxon>Eukaryota</taxon>
        <taxon>Metazoa</taxon>
        <taxon>Chordata</taxon>
        <taxon>Craniata</taxon>
        <taxon>Vertebrata</taxon>
        <taxon>Euteleostomi</taxon>
        <taxon>Archelosauria</taxon>
        <taxon>Archosauria</taxon>
        <taxon>Dinosauria</taxon>
        <taxon>Saurischia</taxon>
        <taxon>Theropoda</taxon>
        <taxon>Coelurosauria</taxon>
        <taxon>Aves</taxon>
        <taxon>Neognathae</taxon>
        <taxon>Neoaves</taxon>
        <taxon>Telluraves</taxon>
        <taxon>Australaves</taxon>
        <taxon>Psittaciformes</taxon>
        <taxon>Psittaculidae</taxon>
        <taxon>Melopsittacus</taxon>
    </lineage>
</organism>
<dbReference type="PANTHER" id="PTHR17204">
    <property type="entry name" value="PRE-MRNA PROCESSING PROTEIN PRP39-RELATED"/>
    <property type="match status" value="1"/>
</dbReference>
<evidence type="ECO:0000313" key="7">
    <source>
        <dbReference type="Ensembl" id="ENSMUNP00000022660.1"/>
    </source>
</evidence>
<feature type="compositionally biased region" description="Low complexity" evidence="6">
    <location>
        <begin position="1"/>
        <end position="12"/>
    </location>
</feature>
<comment type="subcellular location">
    <subcellularLocation>
        <location evidence="1">Nucleus</location>
    </subcellularLocation>
</comment>
<dbReference type="Pfam" id="PF23240">
    <property type="entry name" value="HAT_PRP39_N"/>
    <property type="match status" value="1"/>
</dbReference>
<keyword evidence="4" id="KW-0508">mRNA splicing</keyword>
<name>A0A8V5GPI7_MELUD</name>
<dbReference type="GO" id="GO:0005685">
    <property type="term" value="C:U1 snRNP"/>
    <property type="evidence" value="ECO:0007669"/>
    <property type="project" value="TreeGrafter"/>
</dbReference>
<dbReference type="Ensembl" id="ENSMUNT00000035257.1">
    <property type="protein sequence ID" value="ENSMUNP00000022660.1"/>
    <property type="gene ID" value="ENSMUNG00000021970.1"/>
</dbReference>
<dbReference type="InterPro" id="IPR011990">
    <property type="entry name" value="TPR-like_helical_dom_sf"/>
</dbReference>
<evidence type="ECO:0000256" key="3">
    <source>
        <dbReference type="ARBA" id="ARBA00022737"/>
    </source>
</evidence>